<evidence type="ECO:0000256" key="1">
    <source>
        <dbReference type="SAM" id="MobiDB-lite"/>
    </source>
</evidence>
<reference evidence="3" key="1">
    <citation type="submission" date="2018-05" db="EMBL/GenBank/DDBJ databases">
        <authorList>
            <person name="Du Z."/>
            <person name="Wang X."/>
        </authorList>
    </citation>
    <scope>NUCLEOTIDE SEQUENCE [LARGE SCALE GENOMIC DNA]</scope>
    <source>
        <strain evidence="3">CQN31</strain>
    </source>
</reference>
<evidence type="ECO:0000313" key="3">
    <source>
        <dbReference type="Proteomes" id="UP000245765"/>
    </source>
</evidence>
<sequence>MARMFSRKPYYMLAEVCDRWSLSMADITAYALEGELVVSIAVGGLPFAVSDIDHEDNGRPFHVPCGKRWHVGTIDLHRIEAFAVLEGREAAVGRFLSPTGELLEPLGEKDEHAHILVKQDILVVRHAELERFEAAHAKLPPLEHAVRSPTAPERRRGRGAPVKYDWEGALSEVIVIVNDEGVPPTQEEMMDKVRDWFARTVGQDNVPCDTSIRNRVSRFWNRIKPDVGRPSALRSIHDLPTARPPEKKRRAGP</sequence>
<dbReference type="AlphaFoldDB" id="A0A317F5M2"/>
<proteinExistence type="predicted"/>
<dbReference type="RefSeq" id="WP_109873424.1">
    <property type="nucleotide sequence ID" value="NZ_QGNA01000007.1"/>
</dbReference>
<evidence type="ECO:0000313" key="2">
    <source>
        <dbReference type="EMBL" id="PWS34451.1"/>
    </source>
</evidence>
<dbReference type="Proteomes" id="UP000245765">
    <property type="component" value="Unassembled WGS sequence"/>
</dbReference>
<accession>A0A317F5M2</accession>
<name>A0A317F5M2_9PROT</name>
<gene>
    <name evidence="2" type="ORF">DFH01_25905</name>
</gene>
<dbReference type="OrthoDB" id="8222794at2"/>
<protein>
    <submittedName>
        <fullName evidence="2">Uncharacterized protein</fullName>
    </submittedName>
</protein>
<organism evidence="2 3">
    <name type="scientific">Falsiroseomonas bella</name>
    <dbReference type="NCBI Taxonomy" id="2184016"/>
    <lineage>
        <taxon>Bacteria</taxon>
        <taxon>Pseudomonadati</taxon>
        <taxon>Pseudomonadota</taxon>
        <taxon>Alphaproteobacteria</taxon>
        <taxon>Acetobacterales</taxon>
        <taxon>Roseomonadaceae</taxon>
        <taxon>Falsiroseomonas</taxon>
    </lineage>
</organism>
<dbReference type="EMBL" id="QGNA01000007">
    <property type="protein sequence ID" value="PWS34451.1"/>
    <property type="molecule type" value="Genomic_DNA"/>
</dbReference>
<comment type="caution">
    <text evidence="2">The sequence shown here is derived from an EMBL/GenBank/DDBJ whole genome shotgun (WGS) entry which is preliminary data.</text>
</comment>
<keyword evidence="3" id="KW-1185">Reference proteome</keyword>
<feature type="region of interest" description="Disordered" evidence="1">
    <location>
        <begin position="228"/>
        <end position="253"/>
    </location>
</feature>